<feature type="short sequence motif" description="GXSXG" evidence="4">
    <location>
        <begin position="69"/>
        <end position="73"/>
    </location>
</feature>
<evidence type="ECO:0000256" key="3">
    <source>
        <dbReference type="ARBA" id="ARBA00023098"/>
    </source>
</evidence>
<dbReference type="SUPFAM" id="SSF52151">
    <property type="entry name" value="FabD/lysophospholipase-like"/>
    <property type="match status" value="1"/>
</dbReference>
<keyword evidence="3 5" id="KW-0443">Lipid metabolism</keyword>
<comment type="caution">
    <text evidence="4">Lacks conserved residue(s) required for the propagation of feature annotation.</text>
</comment>
<comment type="domain">
    <text evidence="5">The nitrogen atoms of the two glycine residues in the GGXR motif define the oxyanion hole, and stabilize the oxyanion that forms during the nucleophilic attack by the catalytic serine during substrate cleavage.</text>
</comment>
<proteinExistence type="inferred from homology"/>
<dbReference type="PANTHER" id="PTHR32176:SF116">
    <property type="entry name" value="PATATIN"/>
    <property type="match status" value="1"/>
</dbReference>
<dbReference type="AlphaFoldDB" id="A0A6N2MIM2"/>
<accession>A0A6N2MIM2</accession>
<evidence type="ECO:0000256" key="5">
    <source>
        <dbReference type="RuleBase" id="RU361262"/>
    </source>
</evidence>
<gene>
    <name evidence="7" type="ORF">SVIM_LOCUS309666</name>
</gene>
<name>A0A6N2MIM2_SALVM</name>
<evidence type="ECO:0000256" key="2">
    <source>
        <dbReference type="ARBA" id="ARBA00022963"/>
    </source>
</evidence>
<dbReference type="GO" id="GO:0016042">
    <property type="term" value="P:lipid catabolic process"/>
    <property type="evidence" value="ECO:0007669"/>
    <property type="project" value="UniProtKB-KW"/>
</dbReference>
<evidence type="ECO:0000259" key="6">
    <source>
        <dbReference type="PROSITE" id="PS51635"/>
    </source>
</evidence>
<dbReference type="EC" id="3.1.1.-" evidence="5"/>
<dbReference type="EMBL" id="CAADRP010001680">
    <property type="protein sequence ID" value="VFU47901.1"/>
    <property type="molecule type" value="Genomic_DNA"/>
</dbReference>
<evidence type="ECO:0000256" key="1">
    <source>
        <dbReference type="ARBA" id="ARBA00010240"/>
    </source>
</evidence>
<comment type="similarity">
    <text evidence="1 5">Belongs to the patatin family.</text>
</comment>
<protein>
    <recommendedName>
        <fullName evidence="5">Patatin</fullName>
        <ecNumber evidence="5">3.1.1.-</ecNumber>
    </recommendedName>
</protein>
<dbReference type="InterPro" id="IPR002641">
    <property type="entry name" value="PNPLA_dom"/>
</dbReference>
<dbReference type="Pfam" id="PF01734">
    <property type="entry name" value="Patatin"/>
    <property type="match status" value="1"/>
</dbReference>
<reference evidence="7" key="1">
    <citation type="submission" date="2019-03" db="EMBL/GenBank/DDBJ databases">
        <authorList>
            <person name="Mank J."/>
            <person name="Almeida P."/>
        </authorList>
    </citation>
    <scope>NUCLEOTIDE SEQUENCE</scope>
    <source>
        <strain evidence="7">78183</strain>
    </source>
</reference>
<dbReference type="GO" id="GO:0047372">
    <property type="term" value="F:monoacylglycerol lipase activity"/>
    <property type="evidence" value="ECO:0007669"/>
    <property type="project" value="TreeGrafter"/>
</dbReference>
<dbReference type="Gene3D" id="3.40.1090.10">
    <property type="entry name" value="Cytosolic phospholipase A2 catalytic domain"/>
    <property type="match status" value="1"/>
</dbReference>
<keyword evidence="5" id="KW-0378">Hydrolase</keyword>
<evidence type="ECO:0000313" key="7">
    <source>
        <dbReference type="EMBL" id="VFU47901.1"/>
    </source>
</evidence>
<comment type="function">
    <text evidence="5">Lipolytic acyl hydrolase (LAH).</text>
</comment>
<dbReference type="PANTHER" id="PTHR32176">
    <property type="entry name" value="XYLOSE ISOMERASE"/>
    <property type="match status" value="1"/>
</dbReference>
<keyword evidence="2 5" id="KW-0442">Lipid degradation</keyword>
<dbReference type="GO" id="GO:0004620">
    <property type="term" value="F:phospholipase activity"/>
    <property type="evidence" value="ECO:0007669"/>
    <property type="project" value="TreeGrafter"/>
</dbReference>
<dbReference type="PROSITE" id="PS51635">
    <property type="entry name" value="PNPLA"/>
    <property type="match status" value="1"/>
</dbReference>
<sequence>MIFHDLFYFEQASVGNESSVEPEHQGNFITILSIDCGGVRDIIPTEVPSVLESKLRDTRVVYYFDFIAGTSTGGLMTSMLAAPNDENDLCLLQKILLSFIKTIVQAPNCFDSFAQPGGHLFQVGSAVDKMLRSQDLVPAISEGVITGPRATTKDLSLEMVVTQLQLRFFT</sequence>
<organism evidence="7">
    <name type="scientific">Salix viminalis</name>
    <name type="common">Common osier</name>
    <name type="synonym">Basket willow</name>
    <dbReference type="NCBI Taxonomy" id="40686"/>
    <lineage>
        <taxon>Eukaryota</taxon>
        <taxon>Viridiplantae</taxon>
        <taxon>Streptophyta</taxon>
        <taxon>Embryophyta</taxon>
        <taxon>Tracheophyta</taxon>
        <taxon>Spermatophyta</taxon>
        <taxon>Magnoliopsida</taxon>
        <taxon>eudicotyledons</taxon>
        <taxon>Gunneridae</taxon>
        <taxon>Pentapetalae</taxon>
        <taxon>rosids</taxon>
        <taxon>fabids</taxon>
        <taxon>Malpighiales</taxon>
        <taxon>Salicaceae</taxon>
        <taxon>Saliceae</taxon>
        <taxon>Salix</taxon>
    </lineage>
</organism>
<dbReference type="InterPro" id="IPR016035">
    <property type="entry name" value="Acyl_Trfase/lysoPLipase"/>
</dbReference>
<evidence type="ECO:0000256" key="4">
    <source>
        <dbReference type="PROSITE-ProRule" id="PRU01161"/>
    </source>
</evidence>
<feature type="domain" description="PNPLA" evidence="6">
    <location>
        <begin position="32"/>
        <end position="170"/>
    </location>
</feature>